<evidence type="ECO:0000313" key="2">
    <source>
        <dbReference type="EMBL" id="MET3653146.1"/>
    </source>
</evidence>
<dbReference type="RefSeq" id="WP_354014541.1">
    <property type="nucleotide sequence ID" value="NZ_JBEPMU010000004.1"/>
</dbReference>
<evidence type="ECO:0000313" key="3">
    <source>
        <dbReference type="Proteomes" id="UP001549184"/>
    </source>
</evidence>
<name>A0ABV2JWC8_9GAMM</name>
<reference evidence="2 3" key="1">
    <citation type="submission" date="2024-06" db="EMBL/GenBank/DDBJ databases">
        <title>Sorghum-associated microbial communities from plants grown in Nebraska, USA.</title>
        <authorList>
            <person name="Schachtman D."/>
        </authorList>
    </citation>
    <scope>NUCLEOTIDE SEQUENCE [LARGE SCALE GENOMIC DNA]</scope>
    <source>
        <strain evidence="2 3">1073</strain>
    </source>
</reference>
<comment type="caution">
    <text evidence="2">The sequence shown here is derived from an EMBL/GenBank/DDBJ whole genome shotgun (WGS) entry which is preliminary data.</text>
</comment>
<dbReference type="SUPFAM" id="SSF48452">
    <property type="entry name" value="TPR-like"/>
    <property type="match status" value="1"/>
</dbReference>
<dbReference type="PROSITE" id="PS51782">
    <property type="entry name" value="LYSM"/>
    <property type="match status" value="1"/>
</dbReference>
<keyword evidence="3" id="KW-1185">Reference proteome</keyword>
<dbReference type="Gene3D" id="3.10.350.10">
    <property type="entry name" value="LysM domain"/>
    <property type="match status" value="1"/>
</dbReference>
<feature type="domain" description="LysM" evidence="1">
    <location>
        <begin position="123"/>
        <end position="170"/>
    </location>
</feature>
<proteinExistence type="predicted"/>
<dbReference type="SMART" id="SM00028">
    <property type="entry name" value="TPR"/>
    <property type="match status" value="2"/>
</dbReference>
<dbReference type="InterPro" id="IPR036779">
    <property type="entry name" value="LysM_dom_sf"/>
</dbReference>
<organism evidence="2 3">
    <name type="scientific">Dyella japonica</name>
    <dbReference type="NCBI Taxonomy" id="231455"/>
    <lineage>
        <taxon>Bacteria</taxon>
        <taxon>Pseudomonadati</taxon>
        <taxon>Pseudomonadota</taxon>
        <taxon>Gammaproteobacteria</taxon>
        <taxon>Lysobacterales</taxon>
        <taxon>Rhodanobacteraceae</taxon>
        <taxon>Dyella</taxon>
    </lineage>
</organism>
<accession>A0ABV2JWC8</accession>
<dbReference type="InterPro" id="IPR019734">
    <property type="entry name" value="TPR_rpt"/>
</dbReference>
<dbReference type="Pfam" id="PF13432">
    <property type="entry name" value="TPR_16"/>
    <property type="match status" value="1"/>
</dbReference>
<gene>
    <name evidence="2" type="ORF">ABIC75_002882</name>
</gene>
<dbReference type="Proteomes" id="UP001549184">
    <property type="component" value="Unassembled WGS sequence"/>
</dbReference>
<dbReference type="PROSITE" id="PS51257">
    <property type="entry name" value="PROKAR_LIPOPROTEIN"/>
    <property type="match status" value="1"/>
</dbReference>
<dbReference type="Gene3D" id="1.25.40.10">
    <property type="entry name" value="Tetratricopeptide repeat domain"/>
    <property type="match status" value="1"/>
</dbReference>
<dbReference type="EMBL" id="JBEPMU010000004">
    <property type="protein sequence ID" value="MET3653146.1"/>
    <property type="molecule type" value="Genomic_DNA"/>
</dbReference>
<dbReference type="CDD" id="cd00118">
    <property type="entry name" value="LysM"/>
    <property type="match status" value="1"/>
</dbReference>
<dbReference type="InterPro" id="IPR011990">
    <property type="entry name" value="TPR-like_helical_dom_sf"/>
</dbReference>
<dbReference type="InterPro" id="IPR018392">
    <property type="entry name" value="LysM"/>
</dbReference>
<protein>
    <submittedName>
        <fullName evidence="2">Tetratricopeptide (TPR) repeat protein</fullName>
    </submittedName>
</protein>
<sequence length="315" mass="33717">MSLIVKVRSRPHMARCAARVFCLIVAIGVAGCSQVGALKSKVGNAFGGGTTTASDTQASPAPDNDSPLNLNTITGTYLMHGRYAEGEQQLRRYLAKYPNDRAAQGLLRQLTVNPKVALGAASHNYVVQPGDSYSTLAARDLGDSNQFLVLARYAGSTNPSTLRVGEVLRLPVTTPRGTSSAGTPVRSSTKDIATIVVTPATSADAAPSHESATAKAQRLQEESTALLKQGQKDQALARLDEALVLNPHVKPAGDPALRAQLLASYHERAVVLYRDQKLDQAIALWDRILAVDPGYERAVIYRARALELQGRLKQI</sequence>
<evidence type="ECO:0000259" key="1">
    <source>
        <dbReference type="PROSITE" id="PS51782"/>
    </source>
</evidence>